<comment type="caution">
    <text evidence="2">The sequence shown here is derived from an EMBL/GenBank/DDBJ whole genome shotgun (WGS) entry which is preliminary data.</text>
</comment>
<dbReference type="AlphaFoldDB" id="A0A0K9GQI6"/>
<feature type="domain" description="Thioredoxin" evidence="1">
    <location>
        <begin position="63"/>
        <end position="151"/>
    </location>
</feature>
<dbReference type="Gene3D" id="3.40.30.10">
    <property type="entry name" value="Glutaredoxin"/>
    <property type="match status" value="1"/>
</dbReference>
<dbReference type="STRING" id="1679170.AC625_04890"/>
<dbReference type="InterPro" id="IPR013766">
    <property type="entry name" value="Thioredoxin_domain"/>
</dbReference>
<dbReference type="InterPro" id="IPR036249">
    <property type="entry name" value="Thioredoxin-like_sf"/>
</dbReference>
<dbReference type="SUPFAM" id="SSF52833">
    <property type="entry name" value="Thioredoxin-like"/>
    <property type="match status" value="1"/>
</dbReference>
<evidence type="ECO:0000259" key="1">
    <source>
        <dbReference type="Pfam" id="PF00085"/>
    </source>
</evidence>
<protein>
    <submittedName>
        <fullName evidence="2">Thioredoxin</fullName>
    </submittedName>
</protein>
<dbReference type="Pfam" id="PF00085">
    <property type="entry name" value="Thioredoxin"/>
    <property type="match status" value="1"/>
</dbReference>
<keyword evidence="3" id="KW-1185">Reference proteome</keyword>
<accession>A0A0K9GQI6</accession>
<evidence type="ECO:0000313" key="3">
    <source>
        <dbReference type="Proteomes" id="UP000037146"/>
    </source>
</evidence>
<dbReference type="CDD" id="cd02947">
    <property type="entry name" value="TRX_family"/>
    <property type="match status" value="1"/>
</dbReference>
<reference evidence="3" key="1">
    <citation type="submission" date="2015-07" db="EMBL/GenBank/DDBJ databases">
        <title>Genome sequencing project for genomic taxonomy and phylogenomics of Bacillus-like bacteria.</title>
        <authorList>
            <person name="Liu B."/>
            <person name="Wang J."/>
            <person name="Zhu Y."/>
            <person name="Liu G."/>
            <person name="Chen Q."/>
            <person name="Chen Z."/>
            <person name="Lan J."/>
            <person name="Che J."/>
            <person name="Ge C."/>
            <person name="Shi H."/>
            <person name="Pan Z."/>
            <person name="Liu X."/>
        </authorList>
    </citation>
    <scope>NUCLEOTIDE SEQUENCE [LARGE SCALE GENOMIC DNA]</scope>
    <source>
        <strain evidence="3">FJAT-27997</strain>
    </source>
</reference>
<dbReference type="Proteomes" id="UP000037146">
    <property type="component" value="Unassembled WGS sequence"/>
</dbReference>
<sequence length="158" mass="18027">MKKIIIFLVIILALFATLGIVTTMQKDEKLKAADNPYGTDKLAQATIDQLDDPNYQNIILPAQLDKKLKAKEDVAVYYFSPLCEHCKRTTPVVAPLAEEMGIDLVQYNLLEFEQGWNDYNLKETPTIVFYKNGVEQDRIIGENEVATFKHWFEVNGVN</sequence>
<dbReference type="RefSeq" id="WP_049680252.1">
    <property type="nucleotide sequence ID" value="NZ_LFZW01000001.1"/>
</dbReference>
<gene>
    <name evidence="2" type="ORF">AC625_04890</name>
</gene>
<dbReference type="OrthoDB" id="32134at2"/>
<dbReference type="EMBL" id="LFZW01000001">
    <property type="protein sequence ID" value="KMY48920.1"/>
    <property type="molecule type" value="Genomic_DNA"/>
</dbReference>
<dbReference type="PATRIC" id="fig|1679170.3.peg.1038"/>
<proteinExistence type="predicted"/>
<evidence type="ECO:0000313" key="2">
    <source>
        <dbReference type="EMBL" id="KMY48920.1"/>
    </source>
</evidence>
<name>A0A0K9GQI6_9BACI</name>
<organism evidence="2 3">
    <name type="scientific">Peribacillus loiseleuriae</name>
    <dbReference type="NCBI Taxonomy" id="1679170"/>
    <lineage>
        <taxon>Bacteria</taxon>
        <taxon>Bacillati</taxon>
        <taxon>Bacillota</taxon>
        <taxon>Bacilli</taxon>
        <taxon>Bacillales</taxon>
        <taxon>Bacillaceae</taxon>
        <taxon>Peribacillus</taxon>
    </lineage>
</organism>